<dbReference type="Proteomes" id="UP001485043">
    <property type="component" value="Unassembled WGS sequence"/>
</dbReference>
<gene>
    <name evidence="16" type="ORF">WJX84_002295</name>
</gene>
<evidence type="ECO:0000256" key="11">
    <source>
        <dbReference type="ARBA" id="ARBA00022922"/>
    </source>
</evidence>
<feature type="domain" description="Starch synthase catalytic" evidence="15">
    <location>
        <begin position="65"/>
        <end position="304"/>
    </location>
</feature>
<evidence type="ECO:0000256" key="8">
    <source>
        <dbReference type="ARBA" id="ARBA00022640"/>
    </source>
</evidence>
<sequence length="437" mass="47596">MQAGRGPPSTEAAAPSSLTQPAPLASTSASAEDEAVSRQFEQAKAELAKRKRRRVPPQTETPMDIVFVAAEAAPWSKTGGLGDVMGSLPIALAARGHRVMVVVPRYLNGVEDQKYAAAKKLDIRVDWVFVDHAVYHRKGNPYADEHGAFGDNVFRYSLLSMAACEAPLQLNIGGFRSGEAPGFPYGQRCLFMANDWHASLVPAYLAGKYRRHGVFQDARCILAIHNMAHQGVEPAHTFSSLGLPDDWFETLGWEFPSWSATPGPAFNILKGGILAADRVVPVSQGYAWEMTTAEGGWGLDGILKNKQHVLNGVVNGIDMLEWDPSEDEFTAASYSTDDLSGKARCKAALQKELGLKQDPDVPLLGYIGRLDWQKGPDAALDAVEGLAHRGCQTIMLGSGVPEYEQRMRQSEQAFPDSFRGWVGFSIQWRIASLQAAI</sequence>
<feature type="compositionally biased region" description="Polar residues" evidence="14">
    <location>
        <begin position="16"/>
        <end position="30"/>
    </location>
</feature>
<evidence type="ECO:0000256" key="14">
    <source>
        <dbReference type="SAM" id="MobiDB-lite"/>
    </source>
</evidence>
<comment type="subcellular location">
    <subcellularLocation>
        <location evidence="3">Plastid</location>
        <location evidence="3">Amyloplast</location>
    </subcellularLocation>
    <subcellularLocation>
        <location evidence="2">Plastid</location>
        <location evidence="2">Chloroplast</location>
    </subcellularLocation>
</comment>
<dbReference type="Gene3D" id="3.40.50.2000">
    <property type="entry name" value="Glycogen Phosphorylase B"/>
    <property type="match status" value="2"/>
</dbReference>
<reference evidence="16 17" key="1">
    <citation type="journal article" date="2024" name="Nat. Commun.">
        <title>Phylogenomics reveals the evolutionary origins of lichenization in chlorophyte algae.</title>
        <authorList>
            <person name="Puginier C."/>
            <person name="Libourel C."/>
            <person name="Otte J."/>
            <person name="Skaloud P."/>
            <person name="Haon M."/>
            <person name="Grisel S."/>
            <person name="Petersen M."/>
            <person name="Berrin J.G."/>
            <person name="Delaux P.M."/>
            <person name="Dal Grande F."/>
            <person name="Keller J."/>
        </authorList>
    </citation>
    <scope>NUCLEOTIDE SEQUENCE [LARGE SCALE GENOMIC DNA]</scope>
    <source>
        <strain evidence="16 17">SAG 2523</strain>
    </source>
</reference>
<evidence type="ECO:0000256" key="10">
    <source>
        <dbReference type="ARBA" id="ARBA00022679"/>
    </source>
</evidence>
<evidence type="ECO:0000313" key="17">
    <source>
        <dbReference type="Proteomes" id="UP001485043"/>
    </source>
</evidence>
<protein>
    <recommendedName>
        <fullName evidence="6">starch synthase</fullName>
        <ecNumber evidence="6">2.4.1.21</ecNumber>
    </recommendedName>
</protein>
<comment type="caution">
    <text evidence="16">The sequence shown here is derived from an EMBL/GenBank/DDBJ whole genome shotgun (WGS) entry which is preliminary data.</text>
</comment>
<evidence type="ECO:0000256" key="9">
    <source>
        <dbReference type="ARBA" id="ARBA00022676"/>
    </source>
</evidence>
<comment type="similarity">
    <text evidence="5">Belongs to the glycosyltransferase 1 family. Bacterial/plant glycogen synthase subfamily.</text>
</comment>
<evidence type="ECO:0000256" key="12">
    <source>
        <dbReference type="ARBA" id="ARBA00022946"/>
    </source>
</evidence>
<name>A0AAW1T2D6_9CHLO</name>
<keyword evidence="11" id="KW-0750">Starch biosynthesis</keyword>
<feature type="region of interest" description="Disordered" evidence="14">
    <location>
        <begin position="1"/>
        <end position="39"/>
    </location>
</feature>
<dbReference type="AlphaFoldDB" id="A0AAW1T2D6"/>
<dbReference type="EC" id="2.4.1.21" evidence="6"/>
<keyword evidence="7" id="KW-0150">Chloroplast</keyword>
<evidence type="ECO:0000256" key="7">
    <source>
        <dbReference type="ARBA" id="ARBA00022528"/>
    </source>
</evidence>
<keyword evidence="12" id="KW-0809">Transit peptide</keyword>
<evidence type="ECO:0000256" key="6">
    <source>
        <dbReference type="ARBA" id="ARBA00012588"/>
    </source>
</evidence>
<dbReference type="GO" id="GO:0009501">
    <property type="term" value="C:amyloplast"/>
    <property type="evidence" value="ECO:0007669"/>
    <property type="project" value="UniProtKB-SubCell"/>
</dbReference>
<dbReference type="GO" id="GO:0010021">
    <property type="term" value="P:amylopectin biosynthetic process"/>
    <property type="evidence" value="ECO:0007669"/>
    <property type="project" value="UniProtKB-ARBA"/>
</dbReference>
<accession>A0AAW1T2D6</accession>
<comment type="catalytic activity">
    <reaction evidence="1">
        <text>[(1-&gt;4)-alpha-D-glucosyl](n) + ADP-alpha-D-glucose = [(1-&gt;4)-alpha-D-glucosyl](n+1) + ADP + H(+)</text>
        <dbReference type="Rhea" id="RHEA:18189"/>
        <dbReference type="Rhea" id="RHEA-COMP:9584"/>
        <dbReference type="Rhea" id="RHEA-COMP:9587"/>
        <dbReference type="ChEBI" id="CHEBI:15378"/>
        <dbReference type="ChEBI" id="CHEBI:15444"/>
        <dbReference type="ChEBI" id="CHEBI:57498"/>
        <dbReference type="ChEBI" id="CHEBI:456216"/>
        <dbReference type="EC" id="2.4.1.21"/>
    </reaction>
</comment>
<evidence type="ECO:0000256" key="4">
    <source>
        <dbReference type="ARBA" id="ARBA00004727"/>
    </source>
</evidence>
<organism evidence="16 17">
    <name type="scientific">Apatococcus fuscideae</name>
    <dbReference type="NCBI Taxonomy" id="2026836"/>
    <lineage>
        <taxon>Eukaryota</taxon>
        <taxon>Viridiplantae</taxon>
        <taxon>Chlorophyta</taxon>
        <taxon>core chlorophytes</taxon>
        <taxon>Trebouxiophyceae</taxon>
        <taxon>Chlorellales</taxon>
        <taxon>Chlorellaceae</taxon>
        <taxon>Apatococcus</taxon>
    </lineage>
</organism>
<dbReference type="GO" id="GO:0009011">
    <property type="term" value="F:alpha-1,4-glucan glucosyltransferase (ADP-glucose donor) activity"/>
    <property type="evidence" value="ECO:0007669"/>
    <property type="project" value="UniProtKB-EC"/>
</dbReference>
<evidence type="ECO:0000256" key="1">
    <source>
        <dbReference type="ARBA" id="ARBA00001478"/>
    </source>
</evidence>
<evidence type="ECO:0000256" key="2">
    <source>
        <dbReference type="ARBA" id="ARBA00004229"/>
    </source>
</evidence>
<dbReference type="GO" id="GO:0019252">
    <property type="term" value="P:starch biosynthetic process"/>
    <property type="evidence" value="ECO:0007669"/>
    <property type="project" value="UniProtKB-KW"/>
</dbReference>
<dbReference type="EMBL" id="JALJOV010000546">
    <property type="protein sequence ID" value="KAK9862858.1"/>
    <property type="molecule type" value="Genomic_DNA"/>
</dbReference>
<keyword evidence="8" id="KW-0934">Plastid</keyword>
<keyword evidence="10" id="KW-0808">Transferase</keyword>
<dbReference type="CDD" id="cd03791">
    <property type="entry name" value="GT5_Glycogen_synthase_DULL1-like"/>
    <property type="match status" value="1"/>
</dbReference>
<proteinExistence type="inferred from homology"/>
<keyword evidence="13" id="KW-0035">Amyloplast</keyword>
<dbReference type="SUPFAM" id="SSF53756">
    <property type="entry name" value="UDP-Glycosyltransferase/glycogen phosphorylase"/>
    <property type="match status" value="1"/>
</dbReference>
<comment type="pathway">
    <text evidence="4">Glycan biosynthesis; starch biosynthesis.</text>
</comment>
<dbReference type="InterPro" id="IPR013534">
    <property type="entry name" value="Starch_synth_cat_dom"/>
</dbReference>
<evidence type="ECO:0000256" key="5">
    <source>
        <dbReference type="ARBA" id="ARBA00010281"/>
    </source>
</evidence>
<evidence type="ECO:0000256" key="13">
    <source>
        <dbReference type="ARBA" id="ARBA00023234"/>
    </source>
</evidence>
<evidence type="ECO:0000313" key="16">
    <source>
        <dbReference type="EMBL" id="KAK9862858.1"/>
    </source>
</evidence>
<evidence type="ECO:0000256" key="3">
    <source>
        <dbReference type="ARBA" id="ARBA00004602"/>
    </source>
</evidence>
<dbReference type="Pfam" id="PF08323">
    <property type="entry name" value="Glyco_transf_5"/>
    <property type="match status" value="1"/>
</dbReference>
<dbReference type="PANTHER" id="PTHR45825">
    <property type="entry name" value="GRANULE-BOUND STARCH SYNTHASE 1, CHLOROPLASTIC/AMYLOPLASTIC"/>
    <property type="match status" value="1"/>
</dbReference>
<keyword evidence="9" id="KW-0328">Glycosyltransferase</keyword>
<dbReference type="PANTHER" id="PTHR45825:SF11">
    <property type="entry name" value="ALPHA AMYLASE DOMAIN-CONTAINING PROTEIN"/>
    <property type="match status" value="1"/>
</dbReference>
<dbReference type="GO" id="GO:0009507">
    <property type="term" value="C:chloroplast"/>
    <property type="evidence" value="ECO:0007669"/>
    <property type="project" value="UniProtKB-SubCell"/>
</dbReference>
<keyword evidence="17" id="KW-1185">Reference proteome</keyword>
<evidence type="ECO:0000259" key="15">
    <source>
        <dbReference type="Pfam" id="PF08323"/>
    </source>
</evidence>
<dbReference type="FunFam" id="3.40.50.2000:FF:000048">
    <property type="entry name" value="Starch synthase, chloroplastic/amyloplastic"/>
    <property type="match status" value="1"/>
</dbReference>